<feature type="compositionally biased region" description="Basic residues" evidence="1">
    <location>
        <begin position="13"/>
        <end position="25"/>
    </location>
</feature>
<comment type="caution">
    <text evidence="2">The sequence shown here is derived from an EMBL/GenBank/DDBJ whole genome shotgun (WGS) entry which is preliminary data.</text>
</comment>
<feature type="region of interest" description="Disordered" evidence="1">
    <location>
        <begin position="1"/>
        <end position="38"/>
    </location>
</feature>
<organism evidence="2 3">
    <name type="scientific">Hymenoscyphus fraxineus</name>
    <dbReference type="NCBI Taxonomy" id="746836"/>
    <lineage>
        <taxon>Eukaryota</taxon>
        <taxon>Fungi</taxon>
        <taxon>Dikarya</taxon>
        <taxon>Ascomycota</taxon>
        <taxon>Pezizomycotina</taxon>
        <taxon>Leotiomycetes</taxon>
        <taxon>Helotiales</taxon>
        <taxon>Helotiaceae</taxon>
        <taxon>Hymenoscyphus</taxon>
    </lineage>
</organism>
<dbReference type="AlphaFoldDB" id="A0A9N9KL19"/>
<reference evidence="2" key="1">
    <citation type="submission" date="2021-07" db="EMBL/GenBank/DDBJ databases">
        <authorList>
            <person name="Durling M."/>
        </authorList>
    </citation>
    <scope>NUCLEOTIDE SEQUENCE</scope>
</reference>
<protein>
    <submittedName>
        <fullName evidence="2">Uncharacterized protein</fullName>
    </submittedName>
</protein>
<dbReference type="Proteomes" id="UP000696280">
    <property type="component" value="Unassembled WGS sequence"/>
</dbReference>
<name>A0A9N9KL19_9HELO</name>
<evidence type="ECO:0000313" key="3">
    <source>
        <dbReference type="Proteomes" id="UP000696280"/>
    </source>
</evidence>
<proteinExistence type="predicted"/>
<gene>
    <name evidence="2" type="ORF">HYFRA_00002021</name>
</gene>
<evidence type="ECO:0000256" key="1">
    <source>
        <dbReference type="SAM" id="MobiDB-lite"/>
    </source>
</evidence>
<evidence type="ECO:0000313" key="2">
    <source>
        <dbReference type="EMBL" id="CAG8948896.1"/>
    </source>
</evidence>
<dbReference type="EMBL" id="CAJVRL010000001">
    <property type="protein sequence ID" value="CAG8948896.1"/>
    <property type="molecule type" value="Genomic_DNA"/>
</dbReference>
<accession>A0A9N9KL19</accession>
<feature type="compositionally biased region" description="Low complexity" evidence="1">
    <location>
        <begin position="1"/>
        <end position="12"/>
    </location>
</feature>
<sequence>MGSGSGSSSSKHGSSRHGSSKHGGSRHGSSSKSHSKKEVVYEQLCKPHRHVQGHRFLHRVSMQKSEMLLLYMGDPRIYSWALRDRGIQVAYVPQT</sequence>
<keyword evidence="3" id="KW-1185">Reference proteome</keyword>